<evidence type="ECO:0000313" key="3">
    <source>
        <dbReference type="Proteomes" id="UP000198718"/>
    </source>
</evidence>
<sequence>MHLAFPQYYVIKTGENLTYYFFSNNDNELCYHLFNEDNMLIKKKTLVNEIIIDFSVAINPINEIHVICLTKVGNLLYYIGSDDGWNHRLLSKLDIKSNIYRYLSLFIQKDYVHILCVKTNLLNAIVSSIEHMYWDDKNLQRSTVTSYLPGKHPSPYQVQIDPLNNIHIVYKVFYKNNHQLYYSKFNFLTKKWIPGEIITDLKEDHSHPYMLIDNKENLHLVWCTIEENNFILKYRKKANILSQKSKWSNIQSLSNKNANHISPIIIQQGSFLKVLSRQNYHISEIVSQDYGNSWTSVSKSKLYRTKKPLLIRYLSNFQGEKTIYCLQHVYGEITDHILLFGTKLYKLKEKNTGDLRQVSPTAIEVGNFSSTPSMVIEKDGGELPPSEDSSIINDNHLNKSNADSDLQQLLHNIEKHIALLMMELEKLQEIKGLLQNKSSAEDDSSTVIDCHSSNVLLDSFGSLEKNFSAIEKTQSTLEKDFEVFGEKLDSLDEEITLYREELLHLHEGIKEITYNTGFFNRIKNLFS</sequence>
<keyword evidence="3" id="KW-1185">Reference proteome</keyword>
<name>A0A1G9CSW3_9FIRM</name>
<accession>A0A1G9CSW3</accession>
<evidence type="ECO:0008006" key="4">
    <source>
        <dbReference type="Google" id="ProtNLM"/>
    </source>
</evidence>
<dbReference type="STRING" id="393762.SAMN05660472_01548"/>
<dbReference type="SUPFAM" id="SSF89372">
    <property type="entry name" value="Fucose-specific lectin"/>
    <property type="match status" value="1"/>
</dbReference>
<keyword evidence="1" id="KW-0175">Coiled coil</keyword>
<evidence type="ECO:0000256" key="1">
    <source>
        <dbReference type="SAM" id="Coils"/>
    </source>
</evidence>
<feature type="coiled-coil region" evidence="1">
    <location>
        <begin position="410"/>
        <end position="437"/>
    </location>
</feature>
<proteinExistence type="predicted"/>
<dbReference type="AlphaFoldDB" id="A0A1G9CSW3"/>
<gene>
    <name evidence="2" type="ORF">SAMN05660472_01548</name>
</gene>
<evidence type="ECO:0000313" key="2">
    <source>
        <dbReference type="EMBL" id="SDK54742.1"/>
    </source>
</evidence>
<reference evidence="2 3" key="1">
    <citation type="submission" date="2016-10" db="EMBL/GenBank/DDBJ databases">
        <authorList>
            <person name="de Groot N.N."/>
        </authorList>
    </citation>
    <scope>NUCLEOTIDE SEQUENCE [LARGE SCALE GENOMIC DNA]</scope>
    <source>
        <strain evidence="2 3">DSM 18346</strain>
    </source>
</reference>
<dbReference type="EMBL" id="FNFP01000002">
    <property type="protein sequence ID" value="SDK54742.1"/>
    <property type="molecule type" value="Genomic_DNA"/>
</dbReference>
<dbReference type="Proteomes" id="UP000198718">
    <property type="component" value="Unassembled WGS sequence"/>
</dbReference>
<protein>
    <recommendedName>
        <fullName evidence="4">BNR repeat-containing family member</fullName>
    </recommendedName>
</protein>
<organism evidence="2 3">
    <name type="scientific">Natronincola ferrireducens</name>
    <dbReference type="NCBI Taxonomy" id="393762"/>
    <lineage>
        <taxon>Bacteria</taxon>
        <taxon>Bacillati</taxon>
        <taxon>Bacillota</taxon>
        <taxon>Clostridia</taxon>
        <taxon>Peptostreptococcales</taxon>
        <taxon>Natronincolaceae</taxon>
        <taxon>Natronincola</taxon>
    </lineage>
</organism>